<sequence>MQKDNEVGRKEAGGWGRLSEPGRSRWTRIVTNCRRRTNLQVRAEKLVKKKKKKKKKEEEEEEEEEKEEKEEEEEQEELFYKLYITAHP</sequence>
<feature type="region of interest" description="Disordered" evidence="1">
    <location>
        <begin position="1"/>
        <end position="21"/>
    </location>
</feature>
<protein>
    <submittedName>
        <fullName evidence="2">Uncharacterized protein</fullName>
    </submittedName>
</protein>
<feature type="compositionally biased region" description="Basic and acidic residues" evidence="1">
    <location>
        <begin position="1"/>
        <end position="12"/>
    </location>
</feature>
<evidence type="ECO:0000313" key="2">
    <source>
        <dbReference type="EMBL" id="GFO23843.1"/>
    </source>
</evidence>
<reference evidence="2 3" key="1">
    <citation type="journal article" date="2021" name="Elife">
        <title>Chloroplast acquisition without the gene transfer in kleptoplastic sea slugs, Plakobranchus ocellatus.</title>
        <authorList>
            <person name="Maeda T."/>
            <person name="Takahashi S."/>
            <person name="Yoshida T."/>
            <person name="Shimamura S."/>
            <person name="Takaki Y."/>
            <person name="Nagai Y."/>
            <person name="Toyoda A."/>
            <person name="Suzuki Y."/>
            <person name="Arimoto A."/>
            <person name="Ishii H."/>
            <person name="Satoh N."/>
            <person name="Nishiyama T."/>
            <person name="Hasebe M."/>
            <person name="Maruyama T."/>
            <person name="Minagawa J."/>
            <person name="Obokata J."/>
            <person name="Shigenobu S."/>
        </authorList>
    </citation>
    <scope>NUCLEOTIDE SEQUENCE [LARGE SCALE GENOMIC DNA]</scope>
</reference>
<dbReference type="EMBL" id="BLXT01005539">
    <property type="protein sequence ID" value="GFO23843.1"/>
    <property type="molecule type" value="Genomic_DNA"/>
</dbReference>
<feature type="region of interest" description="Disordered" evidence="1">
    <location>
        <begin position="46"/>
        <end position="77"/>
    </location>
</feature>
<keyword evidence="3" id="KW-1185">Reference proteome</keyword>
<evidence type="ECO:0000313" key="3">
    <source>
        <dbReference type="Proteomes" id="UP000735302"/>
    </source>
</evidence>
<dbReference type="AlphaFoldDB" id="A0AAV4BW63"/>
<name>A0AAV4BW63_9GAST</name>
<accession>A0AAV4BW63</accession>
<feature type="compositionally biased region" description="Acidic residues" evidence="1">
    <location>
        <begin position="58"/>
        <end position="77"/>
    </location>
</feature>
<organism evidence="2 3">
    <name type="scientific">Plakobranchus ocellatus</name>
    <dbReference type="NCBI Taxonomy" id="259542"/>
    <lineage>
        <taxon>Eukaryota</taxon>
        <taxon>Metazoa</taxon>
        <taxon>Spiralia</taxon>
        <taxon>Lophotrochozoa</taxon>
        <taxon>Mollusca</taxon>
        <taxon>Gastropoda</taxon>
        <taxon>Heterobranchia</taxon>
        <taxon>Euthyneura</taxon>
        <taxon>Panpulmonata</taxon>
        <taxon>Sacoglossa</taxon>
        <taxon>Placobranchoidea</taxon>
        <taxon>Plakobranchidae</taxon>
        <taxon>Plakobranchus</taxon>
    </lineage>
</organism>
<proteinExistence type="predicted"/>
<dbReference type="Proteomes" id="UP000735302">
    <property type="component" value="Unassembled WGS sequence"/>
</dbReference>
<comment type="caution">
    <text evidence="2">The sequence shown here is derived from an EMBL/GenBank/DDBJ whole genome shotgun (WGS) entry which is preliminary data.</text>
</comment>
<gene>
    <name evidence="2" type="ORF">PoB_005034800</name>
</gene>
<evidence type="ECO:0000256" key="1">
    <source>
        <dbReference type="SAM" id="MobiDB-lite"/>
    </source>
</evidence>